<dbReference type="Pfam" id="PF02431">
    <property type="entry name" value="Chalcone"/>
    <property type="match status" value="1"/>
</dbReference>
<dbReference type="EMBL" id="WJXA01000003">
    <property type="protein sequence ID" value="KAF7147403.1"/>
    <property type="molecule type" value="Genomic_DNA"/>
</dbReference>
<organism evidence="9 10">
    <name type="scientific">Rhododendron simsii</name>
    <name type="common">Sims's rhododendron</name>
    <dbReference type="NCBI Taxonomy" id="118357"/>
    <lineage>
        <taxon>Eukaryota</taxon>
        <taxon>Viridiplantae</taxon>
        <taxon>Streptophyta</taxon>
        <taxon>Embryophyta</taxon>
        <taxon>Tracheophyta</taxon>
        <taxon>Spermatophyta</taxon>
        <taxon>Magnoliopsida</taxon>
        <taxon>eudicotyledons</taxon>
        <taxon>Gunneridae</taxon>
        <taxon>Pentapetalae</taxon>
        <taxon>asterids</taxon>
        <taxon>Ericales</taxon>
        <taxon>Ericaceae</taxon>
        <taxon>Ericoideae</taxon>
        <taxon>Rhodoreae</taxon>
        <taxon>Rhododendron</taxon>
    </lineage>
</organism>
<keyword evidence="3" id="KW-0413">Isomerase</keyword>
<comment type="catalytic activity">
    <reaction evidence="6">
        <text>a chalcone = a flavanone.</text>
        <dbReference type="EC" id="5.5.1.6"/>
    </reaction>
</comment>
<evidence type="ECO:0000256" key="7">
    <source>
        <dbReference type="RuleBase" id="RU361158"/>
    </source>
</evidence>
<accession>A0A834LUK3</accession>
<evidence type="ECO:0000256" key="4">
    <source>
        <dbReference type="ARBA" id="ARBA00023241"/>
    </source>
</evidence>
<name>A0A834LUK3_RHOSS</name>
<feature type="domain" description="Chalcone isomerase" evidence="8">
    <location>
        <begin position="12"/>
        <end position="215"/>
    </location>
</feature>
<gene>
    <name evidence="9" type="ORF">RHSIM_Rhsim03G0098600</name>
</gene>
<keyword evidence="10" id="KW-1185">Reference proteome</keyword>
<dbReference type="InterPro" id="IPR016089">
    <property type="entry name" value="Chalcone_isomerase_bundle_sf"/>
</dbReference>
<dbReference type="InterPro" id="IPR044164">
    <property type="entry name" value="CFI"/>
</dbReference>
<evidence type="ECO:0000256" key="1">
    <source>
        <dbReference type="ARBA" id="ARBA00004966"/>
    </source>
</evidence>
<keyword evidence="4" id="KW-0284">Flavonoid biosynthesis</keyword>
<comment type="similarity">
    <text evidence="2 7">Belongs to the chalcone isomerase family.</text>
</comment>
<comment type="pathway">
    <text evidence="1">Secondary metabolite biosynthesis; flavonoid biosynthesis.</text>
</comment>
<evidence type="ECO:0000313" key="9">
    <source>
        <dbReference type="EMBL" id="KAF7147403.1"/>
    </source>
</evidence>
<dbReference type="Gene3D" id="3.50.70.10">
    <property type="match status" value="1"/>
</dbReference>
<protein>
    <recommendedName>
        <fullName evidence="7">Chalcone-flavonone isomerase family protein</fullName>
    </recommendedName>
</protein>
<evidence type="ECO:0000256" key="6">
    <source>
        <dbReference type="ARBA" id="ARBA00034056"/>
    </source>
</evidence>
<evidence type="ECO:0000259" key="8">
    <source>
        <dbReference type="Pfam" id="PF02431"/>
    </source>
</evidence>
<sequence length="225" mass="24541">MSNLLSVTEVQVESHVFPAMVKPPGTTKTLFLGGAGVRAGVYREGEFAKVTAIGVYLDDNAVEWLAVKWKGKSAEELVDSIDFFRDIVTGPFEKFIHVKMILHLRGMEYAEKVKENCLAYWKATGTYNDAAGEALENFVKVFNGEDSPPGAVVLFTQFPCGSITISFSKDDSIPETGKSVIENREVSETVLETIIGKNGVSPAAKQSLATRISKLLNSCSKIPEK</sequence>
<dbReference type="GO" id="GO:0045430">
    <property type="term" value="F:chalcone isomerase activity"/>
    <property type="evidence" value="ECO:0007669"/>
    <property type="project" value="UniProtKB-EC"/>
</dbReference>
<comment type="caution">
    <text evidence="9">The sequence shown here is derived from an EMBL/GenBank/DDBJ whole genome shotgun (WGS) entry which is preliminary data.</text>
</comment>
<reference evidence="9" key="1">
    <citation type="submission" date="2019-11" db="EMBL/GenBank/DDBJ databases">
        <authorList>
            <person name="Liu Y."/>
            <person name="Hou J."/>
            <person name="Li T.-Q."/>
            <person name="Guan C.-H."/>
            <person name="Wu X."/>
            <person name="Wu H.-Z."/>
            <person name="Ling F."/>
            <person name="Zhang R."/>
            <person name="Shi X.-G."/>
            <person name="Ren J.-P."/>
            <person name="Chen E.-F."/>
            <person name="Sun J.-M."/>
        </authorList>
    </citation>
    <scope>NUCLEOTIDE SEQUENCE</scope>
    <source>
        <strain evidence="9">Adult_tree_wgs_1</strain>
        <tissue evidence="9">Leaves</tissue>
    </source>
</reference>
<dbReference type="UniPathway" id="UPA00154"/>
<evidence type="ECO:0000256" key="3">
    <source>
        <dbReference type="ARBA" id="ARBA00023235"/>
    </source>
</evidence>
<evidence type="ECO:0000313" key="10">
    <source>
        <dbReference type="Proteomes" id="UP000626092"/>
    </source>
</evidence>
<dbReference type="GO" id="GO:0009813">
    <property type="term" value="P:flavonoid biosynthetic process"/>
    <property type="evidence" value="ECO:0007669"/>
    <property type="project" value="UniProtKB-UniPathway"/>
</dbReference>
<dbReference type="OrthoDB" id="1903537at2759"/>
<dbReference type="PANTHER" id="PTHR28039:SF8">
    <property type="entry name" value="CHALCONE--FLAVANONE ISOMERASE 1-RELATED"/>
    <property type="match status" value="1"/>
</dbReference>
<dbReference type="SUPFAM" id="SSF54626">
    <property type="entry name" value="Chalcone isomerase"/>
    <property type="match status" value="1"/>
</dbReference>
<dbReference type="PANTHER" id="PTHR28039">
    <property type="entry name" value="CHALCONE--FLAVONONE ISOMERASE 1-RELATED"/>
    <property type="match status" value="1"/>
</dbReference>
<comment type="function">
    <text evidence="5">Catalyzes the intramolecular cyclization of bicyclic chalcones into tricyclic (S)-flavanones. Responsible for the isomerization of 4,2',4',6'-tetrahydroxychalcone (also termed chalcone) into naringenin.</text>
</comment>
<dbReference type="InterPro" id="IPR016087">
    <property type="entry name" value="Chalcone_isomerase"/>
</dbReference>
<dbReference type="Proteomes" id="UP000626092">
    <property type="component" value="Unassembled WGS sequence"/>
</dbReference>
<dbReference type="Gene3D" id="1.10.890.20">
    <property type="match status" value="1"/>
</dbReference>
<evidence type="ECO:0000256" key="2">
    <source>
        <dbReference type="ARBA" id="ARBA00007166"/>
    </source>
</evidence>
<evidence type="ECO:0000256" key="5">
    <source>
        <dbReference type="ARBA" id="ARBA00025429"/>
    </source>
</evidence>
<dbReference type="InterPro" id="IPR036298">
    <property type="entry name" value="Chalcone_isomerase_sf"/>
</dbReference>
<proteinExistence type="inferred from homology"/>
<dbReference type="InterPro" id="IPR016088">
    <property type="entry name" value="Chalcone_isomerase_3-sand"/>
</dbReference>
<dbReference type="AlphaFoldDB" id="A0A834LUK3"/>